<feature type="domain" description="Signal transduction histidine kinase internal region" evidence="14">
    <location>
        <begin position="357"/>
        <end position="435"/>
    </location>
</feature>
<evidence type="ECO:0000256" key="6">
    <source>
        <dbReference type="ARBA" id="ARBA00022741"/>
    </source>
</evidence>
<dbReference type="EC" id="2.7.13.3" evidence="15"/>
<name>A0A4U8PZ89_9FIRM</name>
<keyword evidence="11 12" id="KW-0472">Membrane</keyword>
<keyword evidence="2" id="KW-1003">Cell membrane</keyword>
<keyword evidence="16" id="KW-1185">Reference proteome</keyword>
<dbReference type="STRING" id="180332.GCA_000797495_02983"/>
<reference evidence="15 16" key="1">
    <citation type="journal article" date="2019" name="Anaerobe">
        <title>Detection of Robinsoniella peoriensis in multiple bone samples of a trauma patient.</title>
        <authorList>
            <person name="Schrottner P."/>
            <person name="Hartwich K."/>
            <person name="Bunk B."/>
            <person name="Schober I."/>
            <person name="Helbig S."/>
            <person name="Rudolph W.W."/>
            <person name="Gunzer F."/>
        </authorList>
    </citation>
    <scope>NUCLEOTIDE SEQUENCE [LARGE SCALE GENOMIC DNA]</scope>
    <source>
        <strain evidence="15 16">DSM 106044</strain>
    </source>
</reference>
<dbReference type="SUPFAM" id="SSF55874">
    <property type="entry name" value="ATPase domain of HSP90 chaperone/DNA topoisomerase II/histidine kinase"/>
    <property type="match status" value="1"/>
</dbReference>
<evidence type="ECO:0000256" key="2">
    <source>
        <dbReference type="ARBA" id="ARBA00022475"/>
    </source>
</evidence>
<keyword evidence="8" id="KW-0067">ATP-binding</keyword>
<evidence type="ECO:0000256" key="10">
    <source>
        <dbReference type="ARBA" id="ARBA00023012"/>
    </source>
</evidence>
<dbReference type="PANTHER" id="PTHR34220:SF11">
    <property type="entry name" value="SENSOR PROTEIN KINASE HPTS"/>
    <property type="match status" value="1"/>
</dbReference>
<sequence length="578" mass="66702">MRFRTKLVLLYAAFFFLVVSGLGIYFYQYSTKQYTQDKTNNLDLMAEQILNQFNALTEKMEYRIRFMLSDPEVLRSIIILGDPEGMRGEYLDGARNTIQNSMIIDSTMNSFYRVLYFNENGEIIAMKTGINEAINKNVDFHSMPWLQMVNKKQGKPVLVNTHKDIWGYKNEVEVFSIIKKVLGKNTGYIEIQFDTDKLQELLKIATPNGEVIVLSNDTELLFSTSGKAEPENLYSQEYLFGEAGQEAYGIRVIVREDRKSVMEESAYILKMCVLIMVTVYLLLLSFIYIISNYLTKPLNKLKKVIETTEIENMGQTTKLEESDDEITALSESYQNSMVRLKKAMIQERRLAVLQMEAQFNFLQAQVNPHFIYNVLNVISGKGIESGDESICIICGKLAAMLRYSADTDCKYATLSSEIQYVEQYLFLLKCRYDYKLNFTIDVEADVREQRIPKIVLQQIVENCMNHGFQNKTDNMLIQISGVRKDGRLRISVQDNGQGFTKSCLEELKGKFKRTKEQLLHSRENITMKIGGMGLVNTYARLLLRYQDDLEFYIDNNAGGAVVWFEIPFLYMEVDIEDV</sequence>
<dbReference type="GO" id="GO:0000155">
    <property type="term" value="F:phosphorelay sensor kinase activity"/>
    <property type="evidence" value="ECO:0007669"/>
    <property type="project" value="InterPro"/>
</dbReference>
<evidence type="ECO:0000313" key="15">
    <source>
        <dbReference type="EMBL" id="TLC97546.1"/>
    </source>
</evidence>
<evidence type="ECO:0000259" key="13">
    <source>
        <dbReference type="Pfam" id="PF02518"/>
    </source>
</evidence>
<evidence type="ECO:0000256" key="4">
    <source>
        <dbReference type="ARBA" id="ARBA00022679"/>
    </source>
</evidence>
<accession>A0A4U8PZ89</accession>
<dbReference type="GO" id="GO:0005524">
    <property type="term" value="F:ATP binding"/>
    <property type="evidence" value="ECO:0007669"/>
    <property type="project" value="UniProtKB-KW"/>
</dbReference>
<evidence type="ECO:0000256" key="11">
    <source>
        <dbReference type="ARBA" id="ARBA00023136"/>
    </source>
</evidence>
<evidence type="ECO:0000256" key="1">
    <source>
        <dbReference type="ARBA" id="ARBA00004651"/>
    </source>
</evidence>
<comment type="subcellular location">
    <subcellularLocation>
        <location evidence="1">Cell membrane</location>
        <topology evidence="1">Multi-pass membrane protein</topology>
    </subcellularLocation>
</comment>
<dbReference type="Proteomes" id="UP000306509">
    <property type="component" value="Unassembled WGS sequence"/>
</dbReference>
<dbReference type="InterPro" id="IPR050640">
    <property type="entry name" value="Bact_2-comp_sensor_kinase"/>
</dbReference>
<evidence type="ECO:0000256" key="5">
    <source>
        <dbReference type="ARBA" id="ARBA00022692"/>
    </source>
</evidence>
<dbReference type="GO" id="GO:0005886">
    <property type="term" value="C:plasma membrane"/>
    <property type="evidence" value="ECO:0007669"/>
    <property type="project" value="UniProtKB-SubCell"/>
</dbReference>
<keyword evidence="3" id="KW-0597">Phosphoprotein</keyword>
<evidence type="ECO:0000313" key="16">
    <source>
        <dbReference type="Proteomes" id="UP000306509"/>
    </source>
</evidence>
<feature type="transmembrane region" description="Helical" evidence="12">
    <location>
        <begin position="267"/>
        <end position="290"/>
    </location>
</feature>
<evidence type="ECO:0000256" key="7">
    <source>
        <dbReference type="ARBA" id="ARBA00022777"/>
    </source>
</evidence>
<keyword evidence="5 12" id="KW-0812">Transmembrane</keyword>
<dbReference type="PANTHER" id="PTHR34220">
    <property type="entry name" value="SENSOR HISTIDINE KINASE YPDA"/>
    <property type="match status" value="1"/>
</dbReference>
<dbReference type="InterPro" id="IPR010559">
    <property type="entry name" value="Sig_transdc_His_kin_internal"/>
</dbReference>
<dbReference type="Gene3D" id="6.10.340.10">
    <property type="match status" value="1"/>
</dbReference>
<dbReference type="RefSeq" id="WP_138004216.1">
    <property type="nucleotide sequence ID" value="NZ_QGQD01000118.1"/>
</dbReference>
<feature type="domain" description="Histidine kinase/HSP90-like ATPase" evidence="13">
    <location>
        <begin position="455"/>
        <end position="568"/>
    </location>
</feature>
<evidence type="ECO:0000259" key="14">
    <source>
        <dbReference type="Pfam" id="PF06580"/>
    </source>
</evidence>
<evidence type="ECO:0000256" key="9">
    <source>
        <dbReference type="ARBA" id="ARBA00022989"/>
    </source>
</evidence>
<dbReference type="AlphaFoldDB" id="A0A4U8PZ89"/>
<dbReference type="InterPro" id="IPR036890">
    <property type="entry name" value="HATPase_C_sf"/>
</dbReference>
<evidence type="ECO:0000256" key="8">
    <source>
        <dbReference type="ARBA" id="ARBA00022840"/>
    </source>
</evidence>
<dbReference type="Pfam" id="PF06580">
    <property type="entry name" value="His_kinase"/>
    <property type="match status" value="1"/>
</dbReference>
<comment type="caution">
    <text evidence="15">The sequence shown here is derived from an EMBL/GenBank/DDBJ whole genome shotgun (WGS) entry which is preliminary data.</text>
</comment>
<keyword evidence="9 12" id="KW-1133">Transmembrane helix</keyword>
<dbReference type="Pfam" id="PF02518">
    <property type="entry name" value="HATPase_c"/>
    <property type="match status" value="1"/>
</dbReference>
<feature type="transmembrane region" description="Helical" evidence="12">
    <location>
        <begin position="7"/>
        <end position="27"/>
    </location>
</feature>
<keyword evidence="10" id="KW-0902">Two-component regulatory system</keyword>
<evidence type="ECO:0000256" key="12">
    <source>
        <dbReference type="SAM" id="Phobius"/>
    </source>
</evidence>
<keyword evidence="4 15" id="KW-0808">Transferase</keyword>
<dbReference type="InterPro" id="IPR003594">
    <property type="entry name" value="HATPase_dom"/>
</dbReference>
<dbReference type="Gene3D" id="3.30.565.10">
    <property type="entry name" value="Histidine kinase-like ATPase, C-terminal domain"/>
    <property type="match status" value="1"/>
</dbReference>
<keyword evidence="6" id="KW-0547">Nucleotide-binding</keyword>
<gene>
    <name evidence="15" type="ORF">DSM106044_05626</name>
</gene>
<protein>
    <submittedName>
        <fullName evidence="15">Putative sensor-like histidine kinase</fullName>
        <ecNumber evidence="15">2.7.13.3</ecNumber>
    </submittedName>
</protein>
<organism evidence="15 16">
    <name type="scientific">Robinsoniella peoriensis</name>
    <dbReference type="NCBI Taxonomy" id="180332"/>
    <lineage>
        <taxon>Bacteria</taxon>
        <taxon>Bacillati</taxon>
        <taxon>Bacillota</taxon>
        <taxon>Clostridia</taxon>
        <taxon>Lachnospirales</taxon>
        <taxon>Lachnospiraceae</taxon>
        <taxon>Robinsoniella</taxon>
    </lineage>
</organism>
<proteinExistence type="predicted"/>
<keyword evidence="7 15" id="KW-0418">Kinase</keyword>
<evidence type="ECO:0000256" key="3">
    <source>
        <dbReference type="ARBA" id="ARBA00022553"/>
    </source>
</evidence>
<dbReference type="EMBL" id="QGQD01000118">
    <property type="protein sequence ID" value="TLC97546.1"/>
    <property type="molecule type" value="Genomic_DNA"/>
</dbReference>